<feature type="region of interest" description="Disordered" evidence="1">
    <location>
        <begin position="71"/>
        <end position="96"/>
    </location>
</feature>
<reference evidence="2 3" key="1">
    <citation type="submission" date="2015-04" db="EMBL/GenBank/DDBJ databases">
        <authorList>
            <person name="Heijne W.H."/>
            <person name="Fedorova N.D."/>
            <person name="Nierman W.C."/>
            <person name="Vollebregt A.W."/>
            <person name="Zhao Z."/>
            <person name="Wu L."/>
            <person name="Kumar M."/>
            <person name="Stam H."/>
            <person name="van den Berg M.A."/>
            <person name="Pel H.J."/>
        </authorList>
    </citation>
    <scope>NUCLEOTIDE SEQUENCE [LARGE SCALE GENOMIC DNA]</scope>
    <source>
        <strain evidence="2 3">CBS 393.64</strain>
    </source>
</reference>
<feature type="compositionally biased region" description="Polar residues" evidence="1">
    <location>
        <begin position="74"/>
        <end position="91"/>
    </location>
</feature>
<dbReference type="AlphaFoldDB" id="A0A0F4Z1Y8"/>
<organism evidence="2 3">
    <name type="scientific">Rasamsonia emersonii (strain ATCC 16479 / CBS 393.64 / IMI 116815)</name>
    <dbReference type="NCBI Taxonomy" id="1408163"/>
    <lineage>
        <taxon>Eukaryota</taxon>
        <taxon>Fungi</taxon>
        <taxon>Dikarya</taxon>
        <taxon>Ascomycota</taxon>
        <taxon>Pezizomycotina</taxon>
        <taxon>Eurotiomycetes</taxon>
        <taxon>Eurotiomycetidae</taxon>
        <taxon>Eurotiales</taxon>
        <taxon>Trichocomaceae</taxon>
        <taxon>Rasamsonia</taxon>
    </lineage>
</organism>
<dbReference type="GeneID" id="25314460"/>
<sequence>MPTGISNTNHPNNNQIVVNSLLDDGNHQQDGTACNEAESPSIAGMGLHHWMSAILGIDVAVFVSVHDRHVRPPTSHTVEPSGTCLDQSSSRMGEPRQGLSIEIELSLDRDRVPLCCQSRSRPKATNSGQGHWILELVSRVVSGRVYGTECCTIVTIGLWADLDHQS</sequence>
<gene>
    <name evidence="2" type="ORF">T310_2109</name>
</gene>
<evidence type="ECO:0000256" key="1">
    <source>
        <dbReference type="SAM" id="MobiDB-lite"/>
    </source>
</evidence>
<keyword evidence="3" id="KW-1185">Reference proteome</keyword>
<dbReference type="EMBL" id="LASV01000084">
    <property type="protein sequence ID" value="KKA23878.1"/>
    <property type="molecule type" value="Genomic_DNA"/>
</dbReference>
<proteinExistence type="predicted"/>
<evidence type="ECO:0000313" key="3">
    <source>
        <dbReference type="Proteomes" id="UP000053958"/>
    </source>
</evidence>
<comment type="caution">
    <text evidence="2">The sequence shown here is derived from an EMBL/GenBank/DDBJ whole genome shotgun (WGS) entry which is preliminary data.</text>
</comment>
<evidence type="ECO:0000313" key="2">
    <source>
        <dbReference type="EMBL" id="KKA23878.1"/>
    </source>
</evidence>
<dbReference type="Proteomes" id="UP000053958">
    <property type="component" value="Unassembled WGS sequence"/>
</dbReference>
<protein>
    <submittedName>
        <fullName evidence="2">Uncharacterized protein</fullName>
    </submittedName>
</protein>
<dbReference type="RefSeq" id="XP_013330490.1">
    <property type="nucleotide sequence ID" value="XM_013475036.1"/>
</dbReference>
<name>A0A0F4Z1Y8_RASE3</name>
<accession>A0A0F4Z1Y8</accession>